<feature type="domain" description="G" evidence="2">
    <location>
        <begin position="38"/>
        <end position="146"/>
    </location>
</feature>
<organism evidence="3">
    <name type="scientific">Amphora coffeiformis</name>
    <dbReference type="NCBI Taxonomy" id="265554"/>
    <lineage>
        <taxon>Eukaryota</taxon>
        <taxon>Sar</taxon>
        <taxon>Stramenopiles</taxon>
        <taxon>Ochrophyta</taxon>
        <taxon>Bacillariophyta</taxon>
        <taxon>Bacillariophyceae</taxon>
        <taxon>Bacillariophycidae</taxon>
        <taxon>Thalassiophysales</taxon>
        <taxon>Catenulaceae</taxon>
        <taxon>Amphora</taxon>
    </lineage>
</organism>
<name>A0A7S3L4N7_9STRA</name>
<sequence length="306" mass="33585">MAPTDNKQQHEEEIMTTATEDSDTNTSTNNGSSKSSNRILVIGSTGAGKSTLINALVGDDLCHTSSAAVGCTGSYTTVTATHNDVTYEFIDTVGINEPEEGTVSRTDALKMFFKFLRDNADGFNLIIFCTREGRITEESKTTYEVMVKKLYASSESKQSPPVLIFVGGMFLEYDEDPQQWCEANRATFVQQGLVEAAAELDAFHAIALPRSKNPMLAKVFQQISAASTKRAWNVIERTLAPEPVRLYTSVRGMLNVVQNVWNTIAANFGWPLIIPDVLREIAAACGFSSKEISELTHTEPFMIAMN</sequence>
<reference evidence="3" key="1">
    <citation type="submission" date="2021-01" db="EMBL/GenBank/DDBJ databases">
        <authorList>
            <person name="Corre E."/>
            <person name="Pelletier E."/>
            <person name="Niang G."/>
            <person name="Scheremetjew M."/>
            <person name="Finn R."/>
            <person name="Kale V."/>
            <person name="Holt S."/>
            <person name="Cochrane G."/>
            <person name="Meng A."/>
            <person name="Brown T."/>
            <person name="Cohen L."/>
        </authorList>
    </citation>
    <scope>NUCLEOTIDE SEQUENCE</scope>
    <source>
        <strain evidence="3">CCMP127</strain>
    </source>
</reference>
<dbReference type="GO" id="GO:0005525">
    <property type="term" value="F:GTP binding"/>
    <property type="evidence" value="ECO:0007669"/>
    <property type="project" value="InterPro"/>
</dbReference>
<dbReference type="SUPFAM" id="SSF52540">
    <property type="entry name" value="P-loop containing nucleoside triphosphate hydrolases"/>
    <property type="match status" value="1"/>
</dbReference>
<proteinExistence type="predicted"/>
<dbReference type="EMBL" id="HBIM01008152">
    <property type="protein sequence ID" value="CAE0409235.1"/>
    <property type="molecule type" value="Transcribed_RNA"/>
</dbReference>
<feature type="region of interest" description="Disordered" evidence="1">
    <location>
        <begin position="1"/>
        <end position="37"/>
    </location>
</feature>
<evidence type="ECO:0000259" key="2">
    <source>
        <dbReference type="Pfam" id="PF01926"/>
    </source>
</evidence>
<dbReference type="AlphaFoldDB" id="A0A7S3L4N7"/>
<protein>
    <recommendedName>
        <fullName evidence="2">G domain-containing protein</fullName>
    </recommendedName>
</protein>
<feature type="compositionally biased region" description="Low complexity" evidence="1">
    <location>
        <begin position="16"/>
        <end position="37"/>
    </location>
</feature>
<dbReference type="GO" id="GO:0019843">
    <property type="term" value="F:rRNA binding"/>
    <property type="evidence" value="ECO:0007669"/>
    <property type="project" value="TreeGrafter"/>
</dbReference>
<evidence type="ECO:0000256" key="1">
    <source>
        <dbReference type="SAM" id="MobiDB-lite"/>
    </source>
</evidence>
<gene>
    <name evidence="3" type="ORF">ACOF00016_LOCUS6921</name>
</gene>
<evidence type="ECO:0000313" key="3">
    <source>
        <dbReference type="EMBL" id="CAE0409235.1"/>
    </source>
</evidence>
<accession>A0A7S3L4N7</accession>
<dbReference type="InterPro" id="IPR005662">
    <property type="entry name" value="GTPase_Era-like"/>
</dbReference>
<dbReference type="InterPro" id="IPR027417">
    <property type="entry name" value="P-loop_NTPase"/>
</dbReference>
<dbReference type="CDD" id="cd00882">
    <property type="entry name" value="Ras_like_GTPase"/>
    <property type="match status" value="1"/>
</dbReference>
<dbReference type="Gene3D" id="3.40.50.300">
    <property type="entry name" value="P-loop containing nucleotide triphosphate hydrolases"/>
    <property type="match status" value="1"/>
</dbReference>
<dbReference type="InterPro" id="IPR006073">
    <property type="entry name" value="GTP-bd"/>
</dbReference>
<dbReference type="GO" id="GO:0000028">
    <property type="term" value="P:ribosomal small subunit assembly"/>
    <property type="evidence" value="ECO:0007669"/>
    <property type="project" value="TreeGrafter"/>
</dbReference>
<dbReference type="PANTHER" id="PTHR42698:SF1">
    <property type="entry name" value="GTPASE ERA, MITOCHONDRIAL"/>
    <property type="match status" value="1"/>
</dbReference>
<dbReference type="Pfam" id="PF01926">
    <property type="entry name" value="MMR_HSR1"/>
    <property type="match status" value="1"/>
</dbReference>
<dbReference type="PANTHER" id="PTHR42698">
    <property type="entry name" value="GTPASE ERA"/>
    <property type="match status" value="1"/>
</dbReference>
<dbReference type="GO" id="GO:0043024">
    <property type="term" value="F:ribosomal small subunit binding"/>
    <property type="evidence" value="ECO:0007669"/>
    <property type="project" value="TreeGrafter"/>
</dbReference>